<keyword evidence="3" id="KW-0479">Metal-binding</keyword>
<dbReference type="SUPFAM" id="SSF52540">
    <property type="entry name" value="P-loop containing nucleoside triphosphate hydrolases"/>
    <property type="match status" value="1"/>
</dbReference>
<accession>A0ABP5D8T0</accession>
<evidence type="ECO:0000313" key="7">
    <source>
        <dbReference type="EMBL" id="GAA1974562.1"/>
    </source>
</evidence>
<dbReference type="InterPro" id="IPR006483">
    <property type="entry name" value="CRISPR-assoc_Cas3_HD"/>
</dbReference>
<organism evidence="7 8">
    <name type="scientific">Catenulispora subtropica</name>
    <dbReference type="NCBI Taxonomy" id="450798"/>
    <lineage>
        <taxon>Bacteria</taxon>
        <taxon>Bacillati</taxon>
        <taxon>Actinomycetota</taxon>
        <taxon>Actinomycetes</taxon>
        <taxon>Catenulisporales</taxon>
        <taxon>Catenulisporaceae</taxon>
        <taxon>Catenulispora</taxon>
    </lineage>
</organism>
<keyword evidence="4" id="KW-0378">Hydrolase</keyword>
<comment type="caution">
    <text evidence="7">The sequence shown here is derived from an EMBL/GenBank/DDBJ whole genome shotgun (WGS) entry which is preliminary data.</text>
</comment>
<comment type="similarity">
    <text evidence="1">In the N-terminal section; belongs to the CRISPR-associated nuclease Cas3-HD family.</text>
</comment>
<evidence type="ECO:0000313" key="8">
    <source>
        <dbReference type="Proteomes" id="UP001499854"/>
    </source>
</evidence>
<evidence type="ECO:0000256" key="4">
    <source>
        <dbReference type="ARBA" id="ARBA00022801"/>
    </source>
</evidence>
<evidence type="ECO:0000259" key="6">
    <source>
        <dbReference type="PROSITE" id="PS51643"/>
    </source>
</evidence>
<name>A0ABP5D8T0_9ACTN</name>
<keyword evidence="5" id="KW-0051">Antiviral defense</keyword>
<evidence type="ECO:0000256" key="5">
    <source>
        <dbReference type="ARBA" id="ARBA00023118"/>
    </source>
</evidence>
<sequence length="640" mass="69711">MPIGADTAATAVLPWLFRRLVCAPESTPRRLVYVLPAHSLPEHVFARIGGWLDRLGRAGEVGVHLLAGAVRDSGWLRHPERTAILVGAHDLLLSRALMRGFADSRRTAPVAYGLLHNDAQWVFDTAHLLGPGLPTSVLMQRMRDALGTSAPTATLWMSSAQDTTDTIIGKLLPAADIGYLAQTVVAAHVVGTQTAVVLGSAARARALHVALRAATPERDVVLIHPYFRSADRLDRLAVLGERDRDRIIVGTRALEVGMNLSPRTLITELRPGDSGVRQLDDDSEAPGRTWGEADLLALFDTAVDPPDLDVGSWVCEPADRTALVAWRAWESGEPTEEETDPGSDELCPVPLDELRRVLDGRAWLRDRRDGLWRRATAEDLEPGVLIMLDARCGGYLPDQGWSPDGTVPVPTLVPAPDPPAFACVEWVSLDQHLTETEDEARKLVDALPGLPESQQEAVILAARYHDLGKCHEVFQEMLRSGGGDPPDVLLAKSKAPYSTGRSSRPGFRHELVSALMLAHGNHWHGDRTDHRLVTYLVAAHHGKVRISVRTEADEAPAILGVLDGDRTPAFTLSSGETFPAQSLQTADFRPEAGGAWAEQARALRDRSDLGPFRLAYLEALVRIADWRSSARHDGPVEVPL</sequence>
<reference evidence="8" key="1">
    <citation type="journal article" date="2019" name="Int. J. Syst. Evol. Microbiol.">
        <title>The Global Catalogue of Microorganisms (GCM) 10K type strain sequencing project: providing services to taxonomists for standard genome sequencing and annotation.</title>
        <authorList>
            <consortium name="The Broad Institute Genomics Platform"/>
            <consortium name="The Broad Institute Genome Sequencing Center for Infectious Disease"/>
            <person name="Wu L."/>
            <person name="Ma J."/>
        </authorList>
    </citation>
    <scope>NUCLEOTIDE SEQUENCE [LARGE SCALE GENOMIC DNA]</scope>
    <source>
        <strain evidence="8">JCM 16013</strain>
    </source>
</reference>
<proteinExistence type="inferred from homology"/>
<keyword evidence="8" id="KW-1185">Reference proteome</keyword>
<dbReference type="InterPro" id="IPR027417">
    <property type="entry name" value="P-loop_NTPase"/>
</dbReference>
<evidence type="ECO:0000256" key="3">
    <source>
        <dbReference type="ARBA" id="ARBA00022723"/>
    </source>
</evidence>
<dbReference type="Proteomes" id="UP001499854">
    <property type="component" value="Unassembled WGS sequence"/>
</dbReference>
<dbReference type="InterPro" id="IPR038257">
    <property type="entry name" value="CRISPR-assoc_Cas3_HD_sf"/>
</dbReference>
<gene>
    <name evidence="7" type="ORF">GCM10009838_38230</name>
</gene>
<protein>
    <recommendedName>
        <fullName evidence="6">HD Cas3-type domain-containing protein</fullName>
    </recommendedName>
</protein>
<dbReference type="PROSITE" id="PS51643">
    <property type="entry name" value="HD_CAS3"/>
    <property type="match status" value="1"/>
</dbReference>
<dbReference type="NCBIfam" id="TIGR01596">
    <property type="entry name" value="cas3_HD"/>
    <property type="match status" value="1"/>
</dbReference>
<dbReference type="RefSeq" id="WP_344658399.1">
    <property type="nucleotide sequence ID" value="NZ_BAAAQM010000020.1"/>
</dbReference>
<comment type="similarity">
    <text evidence="2">In the central section; belongs to the CRISPR-associated helicase Cas3 family.</text>
</comment>
<evidence type="ECO:0000256" key="1">
    <source>
        <dbReference type="ARBA" id="ARBA00006847"/>
    </source>
</evidence>
<dbReference type="Pfam" id="PF18019">
    <property type="entry name" value="Cas3_HD"/>
    <property type="match status" value="1"/>
</dbReference>
<dbReference type="EMBL" id="BAAAQM010000020">
    <property type="protein sequence ID" value="GAA1974562.1"/>
    <property type="molecule type" value="Genomic_DNA"/>
</dbReference>
<dbReference type="SUPFAM" id="SSF109604">
    <property type="entry name" value="HD-domain/PDEase-like"/>
    <property type="match status" value="1"/>
</dbReference>
<evidence type="ECO:0000256" key="2">
    <source>
        <dbReference type="ARBA" id="ARBA00009046"/>
    </source>
</evidence>
<feature type="domain" description="HD Cas3-type" evidence="6">
    <location>
        <begin position="422"/>
        <end position="627"/>
    </location>
</feature>
<dbReference type="Gene3D" id="1.10.3210.30">
    <property type="match status" value="1"/>
</dbReference>